<evidence type="ECO:0000256" key="2">
    <source>
        <dbReference type="ARBA" id="ARBA00022553"/>
    </source>
</evidence>
<dbReference type="Proteomes" id="UP001164746">
    <property type="component" value="Chromosome 8"/>
</dbReference>
<dbReference type="InterPro" id="IPR027417">
    <property type="entry name" value="P-loop_NTPase"/>
</dbReference>
<evidence type="ECO:0000313" key="5">
    <source>
        <dbReference type="Proteomes" id="UP001164746"/>
    </source>
</evidence>
<dbReference type="EMBL" id="CP111019">
    <property type="protein sequence ID" value="WAR11907.1"/>
    <property type="molecule type" value="Genomic_DNA"/>
</dbReference>
<feature type="region of interest" description="Disordered" evidence="3">
    <location>
        <begin position="53"/>
        <end position="99"/>
    </location>
</feature>
<protein>
    <submittedName>
        <fullName evidence="4">RIT2-like protein</fullName>
    </submittedName>
</protein>
<gene>
    <name evidence="4" type="ORF">MAR_026087</name>
</gene>
<accession>A0ABY7ESJ6</accession>
<organism evidence="4 5">
    <name type="scientific">Mya arenaria</name>
    <name type="common">Soft-shell clam</name>
    <dbReference type="NCBI Taxonomy" id="6604"/>
    <lineage>
        <taxon>Eukaryota</taxon>
        <taxon>Metazoa</taxon>
        <taxon>Spiralia</taxon>
        <taxon>Lophotrochozoa</taxon>
        <taxon>Mollusca</taxon>
        <taxon>Bivalvia</taxon>
        <taxon>Autobranchia</taxon>
        <taxon>Heteroconchia</taxon>
        <taxon>Euheterodonta</taxon>
        <taxon>Imparidentia</taxon>
        <taxon>Neoheterodontei</taxon>
        <taxon>Myida</taxon>
        <taxon>Myoidea</taxon>
        <taxon>Myidae</taxon>
        <taxon>Mya</taxon>
    </lineage>
</organism>
<dbReference type="InterPro" id="IPR051641">
    <property type="entry name" value="RGK_GTP-binding_reg"/>
</dbReference>
<reference evidence="4" key="1">
    <citation type="submission" date="2022-11" db="EMBL/GenBank/DDBJ databases">
        <title>Centuries of genome instability and evolution in soft-shell clam transmissible cancer (bioRxiv).</title>
        <authorList>
            <person name="Hart S.F.M."/>
            <person name="Yonemitsu M.A."/>
            <person name="Giersch R.M."/>
            <person name="Beal B.F."/>
            <person name="Arriagada G."/>
            <person name="Davis B.W."/>
            <person name="Ostrander E.A."/>
            <person name="Goff S.P."/>
            <person name="Metzger M.J."/>
        </authorList>
    </citation>
    <scope>NUCLEOTIDE SEQUENCE</scope>
    <source>
        <strain evidence="4">MELC-2E11</strain>
        <tissue evidence="4">Siphon/mantle</tissue>
    </source>
</reference>
<keyword evidence="5" id="KW-1185">Reference proteome</keyword>
<dbReference type="Gene3D" id="3.40.50.300">
    <property type="entry name" value="P-loop containing nucleotide triphosphate hydrolases"/>
    <property type="match status" value="1"/>
</dbReference>
<dbReference type="InterPro" id="IPR001806">
    <property type="entry name" value="Small_GTPase"/>
</dbReference>
<dbReference type="PANTHER" id="PTHR45775:SF6">
    <property type="entry name" value="RAD, GEM_KIR FAMILY MEMBER 2, ISOFORM C"/>
    <property type="match status" value="1"/>
</dbReference>
<dbReference type="SMART" id="SM00173">
    <property type="entry name" value="RAS"/>
    <property type="match status" value="1"/>
</dbReference>
<dbReference type="SUPFAM" id="SSF52540">
    <property type="entry name" value="P-loop containing nucleoside triphosphate hydrolases"/>
    <property type="match status" value="1"/>
</dbReference>
<evidence type="ECO:0000313" key="4">
    <source>
        <dbReference type="EMBL" id="WAR11907.1"/>
    </source>
</evidence>
<keyword evidence="2" id="KW-0597">Phosphoprotein</keyword>
<evidence type="ECO:0000256" key="3">
    <source>
        <dbReference type="SAM" id="MobiDB-lite"/>
    </source>
</evidence>
<dbReference type="SMART" id="SM00175">
    <property type="entry name" value="RAB"/>
    <property type="match status" value="1"/>
</dbReference>
<comment type="similarity">
    <text evidence="1">Belongs to the small GTPase superfamily. RGK family.</text>
</comment>
<feature type="compositionally biased region" description="Polar residues" evidence="3">
    <location>
        <begin position="56"/>
        <end position="72"/>
    </location>
</feature>
<name>A0ABY7ESJ6_MYAAR</name>
<dbReference type="Pfam" id="PF00071">
    <property type="entry name" value="Ras"/>
    <property type="match status" value="1"/>
</dbReference>
<dbReference type="PANTHER" id="PTHR45775">
    <property type="entry name" value="RAD, GEM/KIR FAMILY MEMBER 2, ISOFORM C"/>
    <property type="match status" value="1"/>
</dbReference>
<evidence type="ECO:0000256" key="1">
    <source>
        <dbReference type="ARBA" id="ARBA00008846"/>
    </source>
</evidence>
<dbReference type="PRINTS" id="PR00449">
    <property type="entry name" value="RASTRNSFRMNG"/>
</dbReference>
<proteinExistence type="inferred from homology"/>
<sequence length="376" mass="42777">MDPDKVEQKFSVPTIRHEVSYDVKTDHEDHEEPTIADKNQLFQRRMELRDSEHVAQNHSNLKSNNTPWTSFRNRPRPKHLNVGVGRPRRSSLPSTSGNFLSESFDDIHNQKESDQQPLRRVRPFKITSKGGIVNRGDSFKRSSNSINSIQSAIHSEHGGTRSYNNSMHTINRTQSRERGTLDSTGSSIETVIHKVAMVGDKGVGKTSLTNQFMTSEFIAFDADNDDDKTGSFVTVLLNSEESTLKIEMSSQSVDAFAVVYSVTDRSSYQEAVDIMYHVRHQLVIKDKPAILIANKIDLVRKRKVTREDELLVRILSQIRLYKTPGQPIDPSNFDVRPCQNKHAKCFIPVPKRLLNFIFCKSPIPTARHECEDLFTS</sequence>